<evidence type="ECO:0000313" key="3">
    <source>
        <dbReference type="Proteomes" id="UP001063166"/>
    </source>
</evidence>
<evidence type="ECO:0000256" key="1">
    <source>
        <dbReference type="SAM" id="MobiDB-lite"/>
    </source>
</evidence>
<accession>A0A9P3PHR0</accession>
<protein>
    <submittedName>
        <fullName evidence="2">Uncharacterized protein</fullName>
    </submittedName>
</protein>
<organism evidence="2 3">
    <name type="scientific">Lyophyllum shimeji</name>
    <name type="common">Hon-shimeji</name>
    <name type="synonym">Tricholoma shimeji</name>
    <dbReference type="NCBI Taxonomy" id="47721"/>
    <lineage>
        <taxon>Eukaryota</taxon>
        <taxon>Fungi</taxon>
        <taxon>Dikarya</taxon>
        <taxon>Basidiomycota</taxon>
        <taxon>Agaricomycotina</taxon>
        <taxon>Agaricomycetes</taxon>
        <taxon>Agaricomycetidae</taxon>
        <taxon>Agaricales</taxon>
        <taxon>Tricholomatineae</taxon>
        <taxon>Lyophyllaceae</taxon>
        <taxon>Lyophyllum</taxon>
    </lineage>
</organism>
<feature type="compositionally biased region" description="Basic residues" evidence="1">
    <location>
        <begin position="595"/>
        <end position="604"/>
    </location>
</feature>
<feature type="region of interest" description="Disordered" evidence="1">
    <location>
        <begin position="651"/>
        <end position="687"/>
    </location>
</feature>
<reference evidence="2" key="1">
    <citation type="submission" date="2022-07" db="EMBL/GenBank/DDBJ databases">
        <title>The genome of Lyophyllum shimeji provides insight into the initial evolution of ectomycorrhizal fungal genome.</title>
        <authorList>
            <person name="Kobayashi Y."/>
            <person name="Shibata T."/>
            <person name="Hirakawa H."/>
            <person name="Shigenobu S."/>
            <person name="Nishiyama T."/>
            <person name="Yamada A."/>
            <person name="Hasebe M."/>
            <person name="Kawaguchi M."/>
        </authorList>
    </citation>
    <scope>NUCLEOTIDE SEQUENCE</scope>
    <source>
        <strain evidence="2">AT787</strain>
    </source>
</reference>
<dbReference type="InterPro" id="IPR011009">
    <property type="entry name" value="Kinase-like_dom_sf"/>
</dbReference>
<proteinExistence type="predicted"/>
<gene>
    <name evidence="2" type="ORF">LshimejAT787_0306250</name>
</gene>
<dbReference type="GO" id="GO:0004672">
    <property type="term" value="F:protein kinase activity"/>
    <property type="evidence" value="ECO:0007669"/>
    <property type="project" value="InterPro"/>
</dbReference>
<dbReference type="OrthoDB" id="2687876at2759"/>
<dbReference type="EMBL" id="BRPK01000003">
    <property type="protein sequence ID" value="GLB36337.1"/>
    <property type="molecule type" value="Genomic_DNA"/>
</dbReference>
<dbReference type="SUPFAM" id="SSF56112">
    <property type="entry name" value="Protein kinase-like (PK-like)"/>
    <property type="match status" value="1"/>
</dbReference>
<feature type="region of interest" description="Disordered" evidence="1">
    <location>
        <begin position="562"/>
        <end position="622"/>
    </location>
</feature>
<dbReference type="PROSITE" id="PS00109">
    <property type="entry name" value="PROTEIN_KINASE_TYR"/>
    <property type="match status" value="1"/>
</dbReference>
<dbReference type="InterPro" id="IPR008266">
    <property type="entry name" value="Tyr_kinase_AS"/>
</dbReference>
<keyword evidence="3" id="KW-1185">Reference proteome</keyword>
<feature type="region of interest" description="Disordered" evidence="1">
    <location>
        <begin position="377"/>
        <end position="464"/>
    </location>
</feature>
<comment type="caution">
    <text evidence="2">The sequence shown here is derived from an EMBL/GenBank/DDBJ whole genome shotgun (WGS) entry which is preliminary data.</text>
</comment>
<dbReference type="Proteomes" id="UP001063166">
    <property type="component" value="Unassembled WGS sequence"/>
</dbReference>
<dbReference type="AlphaFoldDB" id="A0A9P3PHR0"/>
<dbReference type="Gene3D" id="1.10.510.10">
    <property type="entry name" value="Transferase(Phosphotransferase) domain 1"/>
    <property type="match status" value="1"/>
</dbReference>
<evidence type="ECO:0000313" key="2">
    <source>
        <dbReference type="EMBL" id="GLB36337.1"/>
    </source>
</evidence>
<feature type="compositionally biased region" description="Polar residues" evidence="1">
    <location>
        <begin position="652"/>
        <end position="661"/>
    </location>
</feature>
<name>A0A9P3PHR0_LYOSH</name>
<sequence>MSSNAASGSSFPRRVPTDYVSPFMDELVAPYHPPPSPEPIEDAEDGPTTCLGTFADMSREADDEEFIDAPMLEGPSLYTRPIYQSAGDWALLNGVIIGDSTSTISKAVISEGRTYKVTLATGTAGGQKIHYLSKFCKTFKPGSWDGFLIEIALFKLNRLPAQVAPTVIGVYCDAGRMSMAMAPPHHSFWMHASPEMPHSLKERCLDAVDVLHTHGILHGDLRLCNILIGGDAKVTIINYHHSRLAFPITQPNIRLKLATPADFDLELRRFKWALDYRGARTRAEARLHELIKGGDPGNLSHVQEVRFLCTLKPDKVDPRRFVMPNQTPEDLAKAIGHFMDRMEEFKAQERQLISATIGPLPTPVVAAAPVGRASIAAPASPVSGRCNLRSPSTDPGGADICTEVSCTPTKRKRNSTAAASGSRPAKKVCFSGSFSTDSEDGDPGPSLIGPNPSPPQSPGEVGDVDITRDSKRKITEANIQRCIELGLPHPDAVRRDPSNPCWQDPDIMEYIDRHNRDALYKMYLMKREPEKAVKMPQPRRSLGGLKRALRAIAYHRRMIPITPANHGDTSRQGQKRKRVAADDSEGFAESLDTPRRRKAIKASHHALPGSTRRPVRGILKNPSSVMPRIIARSGQPSQRLRRSPLAMMYESPLQSSSTSCDSDAAEQPSSPRMFESGSASPTFTEIVPRRLRNGTLASGKQNGLYKEVTSGFQL</sequence>